<sequence length="275" mass="30216">MSITNFMPTVWSARLNENLRKAMVYGSLVNTDYEGDIAGIGSTVKINTMGAVTIGDYDKDNGTGNPQELDSSQTTLTLDQQKFFNFKVDDIDKAQTRNNLVDLAMSEAAYGLADIMDKYIASHYTDVSNKNTIGSDASPITATKEDAYDQLVDMSVKLSESNVPKMGRWVVVPEFYHGLLQKDPRFTKDSNVLATGYIGNVSGMQVYTSNNVPNVSGQKYKVIAGTRIAISFAQSIDSIEAYRPENFFADAMKGLQFYGGKVIKPEALAVMTVNR</sequence>
<name>A0ABU8HJ74_9BACI</name>
<dbReference type="Proteomes" id="UP001312865">
    <property type="component" value="Unassembled WGS sequence"/>
</dbReference>
<evidence type="ECO:0000313" key="1">
    <source>
        <dbReference type="EMBL" id="MEI5909459.1"/>
    </source>
</evidence>
<dbReference type="RefSeq" id="WP_336588902.1">
    <property type="nucleotide sequence ID" value="NZ_JBBAXC010000026.1"/>
</dbReference>
<dbReference type="SUPFAM" id="SSF56563">
    <property type="entry name" value="Major capsid protein gp5"/>
    <property type="match status" value="1"/>
</dbReference>
<comment type="caution">
    <text evidence="1">The sequence shown here is derived from an EMBL/GenBank/DDBJ whole genome shotgun (WGS) entry which is preliminary data.</text>
</comment>
<protein>
    <submittedName>
        <fullName evidence="1">P22 coat protein - protein 5 domain protein</fullName>
    </submittedName>
</protein>
<proteinExistence type="predicted"/>
<keyword evidence="1" id="KW-0167">Capsid protein</keyword>
<keyword evidence="1" id="KW-0946">Virion</keyword>
<dbReference type="EMBL" id="JBBAXC010000026">
    <property type="protein sequence ID" value="MEI5909459.1"/>
    <property type="molecule type" value="Genomic_DNA"/>
</dbReference>
<organism evidence="1 2">
    <name type="scientific">Bacillus spongiae</name>
    <dbReference type="NCBI Taxonomy" id="2683610"/>
    <lineage>
        <taxon>Bacteria</taxon>
        <taxon>Bacillati</taxon>
        <taxon>Bacillota</taxon>
        <taxon>Bacilli</taxon>
        <taxon>Bacillales</taxon>
        <taxon>Bacillaceae</taxon>
        <taxon>Bacillus</taxon>
    </lineage>
</organism>
<accession>A0ABU8HJ74</accession>
<gene>
    <name evidence="1" type="ORF">WAK64_20735</name>
</gene>
<reference evidence="1 2" key="1">
    <citation type="journal article" date="2018" name="J. Microbiol.">
        <title>Bacillus spongiae sp. nov., isolated from sponge of Jeju Island.</title>
        <authorList>
            <person name="Lee G.E."/>
            <person name="Im W.T."/>
            <person name="Park J.S."/>
        </authorList>
    </citation>
    <scope>NUCLEOTIDE SEQUENCE [LARGE SCALE GENOMIC DNA]</scope>
    <source>
        <strain evidence="1 2">135PIL107-10</strain>
    </source>
</reference>
<evidence type="ECO:0000313" key="2">
    <source>
        <dbReference type="Proteomes" id="UP001312865"/>
    </source>
</evidence>
<keyword evidence="2" id="KW-1185">Reference proteome</keyword>